<dbReference type="Proteomes" id="UP000239007">
    <property type="component" value="Unassembled WGS sequence"/>
</dbReference>
<reference evidence="7 8" key="1">
    <citation type="submission" date="2016-12" db="EMBL/GenBank/DDBJ databases">
        <title>Diversity of luminous bacteria.</title>
        <authorList>
            <person name="Yoshizawa S."/>
            <person name="Kogure K."/>
        </authorList>
    </citation>
    <scope>NUCLEOTIDE SEQUENCE [LARGE SCALE GENOMIC DNA]</scope>
    <source>
        <strain evidence="7 8">SA4-48</strain>
    </source>
</reference>
<keyword evidence="4" id="KW-0010">Activator</keyword>
<keyword evidence="5" id="KW-0804">Transcription</keyword>
<dbReference type="Pfam" id="PF00126">
    <property type="entry name" value="HTH_1"/>
    <property type="match status" value="1"/>
</dbReference>
<dbReference type="GO" id="GO:0003700">
    <property type="term" value="F:DNA-binding transcription factor activity"/>
    <property type="evidence" value="ECO:0007669"/>
    <property type="project" value="InterPro"/>
</dbReference>
<evidence type="ECO:0000313" key="8">
    <source>
        <dbReference type="Proteomes" id="UP000239007"/>
    </source>
</evidence>
<dbReference type="RefSeq" id="WP_105051245.1">
    <property type="nucleotide sequence ID" value="NZ_BMYG01000004.1"/>
</dbReference>
<dbReference type="SUPFAM" id="SSF46785">
    <property type="entry name" value="Winged helix' DNA-binding domain"/>
    <property type="match status" value="1"/>
</dbReference>
<evidence type="ECO:0000256" key="3">
    <source>
        <dbReference type="ARBA" id="ARBA00023125"/>
    </source>
</evidence>
<dbReference type="InterPro" id="IPR005119">
    <property type="entry name" value="LysR_subst-bd"/>
</dbReference>
<comment type="similarity">
    <text evidence="1">Belongs to the LysR transcriptional regulatory family.</text>
</comment>
<dbReference type="GO" id="GO:0003677">
    <property type="term" value="F:DNA binding"/>
    <property type="evidence" value="ECO:0007669"/>
    <property type="project" value="UniProtKB-KW"/>
</dbReference>
<dbReference type="SUPFAM" id="SSF53850">
    <property type="entry name" value="Periplasmic binding protein-like II"/>
    <property type="match status" value="1"/>
</dbReference>
<keyword evidence="3" id="KW-0238">DNA-binding</keyword>
<gene>
    <name evidence="7" type="ORF">BTO11_03300</name>
</gene>
<dbReference type="PRINTS" id="PR00039">
    <property type="entry name" value="HTHLYSR"/>
</dbReference>
<organism evidence="7 8">
    <name type="scientific">Psychrosphaera saromensis</name>
    <dbReference type="NCBI Taxonomy" id="716813"/>
    <lineage>
        <taxon>Bacteria</taxon>
        <taxon>Pseudomonadati</taxon>
        <taxon>Pseudomonadota</taxon>
        <taxon>Gammaproteobacteria</taxon>
        <taxon>Alteromonadales</taxon>
        <taxon>Pseudoalteromonadaceae</taxon>
        <taxon>Psychrosphaera</taxon>
    </lineage>
</organism>
<dbReference type="PROSITE" id="PS50931">
    <property type="entry name" value="HTH_LYSR"/>
    <property type="match status" value="1"/>
</dbReference>
<evidence type="ECO:0000256" key="1">
    <source>
        <dbReference type="ARBA" id="ARBA00009437"/>
    </source>
</evidence>
<dbReference type="InterPro" id="IPR000847">
    <property type="entry name" value="LysR_HTH_N"/>
</dbReference>
<evidence type="ECO:0000256" key="2">
    <source>
        <dbReference type="ARBA" id="ARBA00023015"/>
    </source>
</evidence>
<protein>
    <submittedName>
        <fullName evidence="7">LysR family transcriptional regulator</fullName>
    </submittedName>
</protein>
<dbReference type="AlphaFoldDB" id="A0A2S7USR0"/>
<evidence type="ECO:0000313" key="7">
    <source>
        <dbReference type="EMBL" id="PQJ52775.1"/>
    </source>
</evidence>
<accession>A0A2S7USR0</accession>
<evidence type="ECO:0000256" key="5">
    <source>
        <dbReference type="ARBA" id="ARBA00023163"/>
    </source>
</evidence>
<feature type="domain" description="HTH lysR-type" evidence="6">
    <location>
        <begin position="1"/>
        <end position="58"/>
    </location>
</feature>
<keyword evidence="2" id="KW-0805">Transcription regulation</keyword>
<dbReference type="PANTHER" id="PTHR30293:SF0">
    <property type="entry name" value="NITROGEN ASSIMILATION REGULATORY PROTEIN NAC"/>
    <property type="match status" value="1"/>
</dbReference>
<dbReference type="OrthoDB" id="9803735at2"/>
<dbReference type="Gene3D" id="1.10.10.10">
    <property type="entry name" value="Winged helix-like DNA-binding domain superfamily/Winged helix DNA-binding domain"/>
    <property type="match status" value="1"/>
</dbReference>
<keyword evidence="8" id="KW-1185">Reference proteome</keyword>
<dbReference type="Pfam" id="PF03466">
    <property type="entry name" value="LysR_substrate"/>
    <property type="match status" value="1"/>
</dbReference>
<comment type="caution">
    <text evidence="7">The sequence shown here is derived from an EMBL/GenBank/DDBJ whole genome shotgun (WGS) entry which is preliminary data.</text>
</comment>
<evidence type="ECO:0000256" key="4">
    <source>
        <dbReference type="ARBA" id="ARBA00023159"/>
    </source>
</evidence>
<evidence type="ECO:0000259" key="6">
    <source>
        <dbReference type="PROSITE" id="PS50931"/>
    </source>
</evidence>
<dbReference type="GO" id="GO:2000142">
    <property type="term" value="P:regulation of DNA-templated transcription initiation"/>
    <property type="evidence" value="ECO:0007669"/>
    <property type="project" value="TreeGrafter"/>
</dbReference>
<proteinExistence type="inferred from homology"/>
<name>A0A2S7USR0_9GAMM</name>
<dbReference type="PANTHER" id="PTHR30293">
    <property type="entry name" value="TRANSCRIPTIONAL REGULATORY PROTEIN NAC-RELATED"/>
    <property type="match status" value="1"/>
</dbReference>
<dbReference type="FunFam" id="1.10.10.10:FF:000001">
    <property type="entry name" value="LysR family transcriptional regulator"/>
    <property type="match status" value="1"/>
</dbReference>
<dbReference type="InterPro" id="IPR036388">
    <property type="entry name" value="WH-like_DNA-bd_sf"/>
</dbReference>
<sequence>MNTKQLQYFLATAEQRSITAAAKKLDIAQPAISLQLANLEHELKVKLFERDFRGMTLTETGIKFEKHAKKILMQIQIAKSDVTQSENECLGKVVVGLSQSVCNVLSMELLNEIEHRYENIELTFRVGPSYIVDNWLSENKIDIALCYDDSEFLDSKANVIELIREDLFLYISEKPQNPAYSELKLYSAIPFVDLQNYEIFMPDKQDALSKLLVQTADDSGIKLKTKDAFGQMMTTLHFVTQGLGLVVCPSSSTFHLEQSKHIRGIKIVAPRLQQKVHLIKAEQIESNSAVDAIFELIREVTASVHGKNDWRGTLLDKKYYLPQVIDIETFVEG</sequence>
<dbReference type="Gene3D" id="3.40.190.290">
    <property type="match status" value="1"/>
</dbReference>
<dbReference type="EMBL" id="MSCH01000003">
    <property type="protein sequence ID" value="PQJ52775.1"/>
    <property type="molecule type" value="Genomic_DNA"/>
</dbReference>
<dbReference type="InterPro" id="IPR036390">
    <property type="entry name" value="WH_DNA-bd_sf"/>
</dbReference>